<protein>
    <submittedName>
        <fullName evidence="1">Uncharacterized protein</fullName>
    </submittedName>
</protein>
<gene>
    <name evidence="1" type="ORF">HHI36_006871</name>
</gene>
<dbReference type="Proteomes" id="UP001516400">
    <property type="component" value="Unassembled WGS sequence"/>
</dbReference>
<comment type="caution">
    <text evidence="1">The sequence shown here is derived from an EMBL/GenBank/DDBJ whole genome shotgun (WGS) entry which is preliminary data.</text>
</comment>
<name>A0ABD2MMW4_9CUCU</name>
<accession>A0ABD2MMW4</accession>
<dbReference type="AlphaFoldDB" id="A0ABD2MMW4"/>
<proteinExistence type="predicted"/>
<dbReference type="EMBL" id="JABFTP020000021">
    <property type="protein sequence ID" value="KAL3267744.1"/>
    <property type="molecule type" value="Genomic_DNA"/>
</dbReference>
<reference evidence="1 2" key="1">
    <citation type="journal article" date="2021" name="BMC Biol.">
        <title>Horizontally acquired antibacterial genes associated with adaptive radiation of ladybird beetles.</title>
        <authorList>
            <person name="Li H.S."/>
            <person name="Tang X.F."/>
            <person name="Huang Y.H."/>
            <person name="Xu Z.Y."/>
            <person name="Chen M.L."/>
            <person name="Du X.Y."/>
            <person name="Qiu B.Y."/>
            <person name="Chen P.T."/>
            <person name="Zhang W."/>
            <person name="Slipinski A."/>
            <person name="Escalona H.E."/>
            <person name="Waterhouse R.M."/>
            <person name="Zwick A."/>
            <person name="Pang H."/>
        </authorList>
    </citation>
    <scope>NUCLEOTIDE SEQUENCE [LARGE SCALE GENOMIC DNA]</scope>
    <source>
        <strain evidence="1">SYSU2018</strain>
    </source>
</reference>
<keyword evidence="2" id="KW-1185">Reference proteome</keyword>
<evidence type="ECO:0000313" key="2">
    <source>
        <dbReference type="Proteomes" id="UP001516400"/>
    </source>
</evidence>
<evidence type="ECO:0000313" key="1">
    <source>
        <dbReference type="EMBL" id="KAL3267744.1"/>
    </source>
</evidence>
<sequence length="102" mass="11339">MISTFYPDVHSCKLYCGRFMNSDFLCCSGGDPAILRVVDLQTSYSAVIVHSLPSAVYHLSVGPLKNVKKILPDEDVRAKADISRVPKLCYTCGRKLVQLDFI</sequence>
<organism evidence="1 2">
    <name type="scientific">Cryptolaemus montrouzieri</name>
    <dbReference type="NCBI Taxonomy" id="559131"/>
    <lineage>
        <taxon>Eukaryota</taxon>
        <taxon>Metazoa</taxon>
        <taxon>Ecdysozoa</taxon>
        <taxon>Arthropoda</taxon>
        <taxon>Hexapoda</taxon>
        <taxon>Insecta</taxon>
        <taxon>Pterygota</taxon>
        <taxon>Neoptera</taxon>
        <taxon>Endopterygota</taxon>
        <taxon>Coleoptera</taxon>
        <taxon>Polyphaga</taxon>
        <taxon>Cucujiformia</taxon>
        <taxon>Coccinelloidea</taxon>
        <taxon>Coccinellidae</taxon>
        <taxon>Scymninae</taxon>
        <taxon>Scymnini</taxon>
        <taxon>Cryptolaemus</taxon>
    </lineage>
</organism>